<evidence type="ECO:0000256" key="10">
    <source>
        <dbReference type="ARBA" id="ARBA00023012"/>
    </source>
</evidence>
<evidence type="ECO:0000256" key="4">
    <source>
        <dbReference type="ARBA" id="ARBA00012438"/>
    </source>
</evidence>
<dbReference type="Gene3D" id="6.10.340.10">
    <property type="match status" value="1"/>
</dbReference>
<gene>
    <name evidence="15" type="primary">tcrY_2</name>
    <name evidence="15" type="ORF">CCUG60884_04011</name>
</gene>
<evidence type="ECO:0000256" key="2">
    <source>
        <dbReference type="ARBA" id="ARBA00001968"/>
    </source>
</evidence>
<dbReference type="AlphaFoldDB" id="A0A4R8SQB8"/>
<name>A0A4R8SQB8_9MYCO</name>
<evidence type="ECO:0000256" key="9">
    <source>
        <dbReference type="ARBA" id="ARBA00022989"/>
    </source>
</evidence>
<proteinExistence type="predicted"/>
<evidence type="ECO:0000256" key="11">
    <source>
        <dbReference type="ARBA" id="ARBA00023136"/>
    </source>
</evidence>
<dbReference type="GO" id="GO:0005886">
    <property type="term" value="C:plasma membrane"/>
    <property type="evidence" value="ECO:0007669"/>
    <property type="project" value="UniProtKB-SubCell"/>
</dbReference>
<sequence>MRQPFRRIHVLRAPRAWSLRTRLLFAQVVLLAMICALIGVSTSAALHRFLLNQLDGELVITGLRSAALFEVGPPPLPRSMPRPGGPAPVSLNVPGQSTGVLGAVIEHGHAHDAVVITDDGSRVELSDAVSAQLATVPETGIVTMKLDGLGSYRLVNTPTRHEARIVVGQPTAGVDQIMFAVVAMFCAVGAIALIVGAIASLLIIRHQLGPISEVAAAARDVAELDLARGDVSLPRSIAEVDAANTGTEVGQLSTALNRMLHRIADALAARQASEARVRQFVADASHELRTPLAAIRGYAEFARREENRASAEVAHAMGRVDSEARRMSVLVEDMLLLARLDTGRSLEQESVDLSRLAIDAVSDAHVSAPEHHWLLDLPEEPIVVTGDNARLHQVLVNLLSNCRLHTPAGTTTTVNLRPAVSGAAQLDVIDNGPGIPNALQPEVFERFARGDTSRSRRGGSSGLGLAIAAAIVNAHRGTITVVSRPGHTAFTITLPEAPRPRA</sequence>
<dbReference type="SUPFAM" id="SSF55874">
    <property type="entry name" value="ATPase domain of HSP90 chaperone/DNA topoisomerase II/histidine kinase"/>
    <property type="match status" value="1"/>
</dbReference>
<comment type="cofactor">
    <cofactor evidence="2">
        <name>a divalent metal cation</name>
        <dbReference type="ChEBI" id="CHEBI:60240"/>
    </cofactor>
</comment>
<dbReference type="SMART" id="SM00387">
    <property type="entry name" value="HATPase_c"/>
    <property type="match status" value="1"/>
</dbReference>
<dbReference type="EMBL" id="PECL01000012">
    <property type="protein sequence ID" value="TEA01262.1"/>
    <property type="molecule type" value="Genomic_DNA"/>
</dbReference>
<keyword evidence="6 15" id="KW-0808">Transferase</keyword>
<dbReference type="FunFam" id="3.30.565.10:FF:000006">
    <property type="entry name" value="Sensor histidine kinase WalK"/>
    <property type="match status" value="1"/>
</dbReference>
<dbReference type="Gene3D" id="3.30.565.10">
    <property type="entry name" value="Histidine kinase-like ATPase, C-terminal domain"/>
    <property type="match status" value="1"/>
</dbReference>
<comment type="caution">
    <text evidence="15">The sequence shown here is derived from an EMBL/GenBank/DDBJ whole genome shotgun (WGS) entry which is preliminary data.</text>
</comment>
<dbReference type="RefSeq" id="WP_134086598.1">
    <property type="nucleotide sequence ID" value="NZ_JAPDRC010000002.1"/>
</dbReference>
<evidence type="ECO:0000259" key="13">
    <source>
        <dbReference type="PROSITE" id="PS50109"/>
    </source>
</evidence>
<dbReference type="PROSITE" id="PS50109">
    <property type="entry name" value="HIS_KIN"/>
    <property type="match status" value="1"/>
</dbReference>
<dbReference type="InterPro" id="IPR036890">
    <property type="entry name" value="HATPase_C_sf"/>
</dbReference>
<evidence type="ECO:0000313" key="16">
    <source>
        <dbReference type="Proteomes" id="UP000294604"/>
    </source>
</evidence>
<feature type="domain" description="Histidine kinase" evidence="13">
    <location>
        <begin position="283"/>
        <end position="498"/>
    </location>
</feature>
<dbReference type="Pfam" id="PF02518">
    <property type="entry name" value="HATPase_c"/>
    <property type="match status" value="1"/>
</dbReference>
<dbReference type="InterPro" id="IPR005467">
    <property type="entry name" value="His_kinase_dom"/>
</dbReference>
<evidence type="ECO:0000256" key="3">
    <source>
        <dbReference type="ARBA" id="ARBA00004236"/>
    </source>
</evidence>
<dbReference type="Pfam" id="PF00512">
    <property type="entry name" value="HisKA"/>
    <property type="match status" value="1"/>
</dbReference>
<dbReference type="CDD" id="cd00075">
    <property type="entry name" value="HATPase"/>
    <property type="match status" value="1"/>
</dbReference>
<evidence type="ECO:0000256" key="12">
    <source>
        <dbReference type="SAM" id="Phobius"/>
    </source>
</evidence>
<comment type="subcellular location">
    <subcellularLocation>
        <location evidence="3">Cell membrane</location>
    </subcellularLocation>
</comment>
<dbReference type="InterPro" id="IPR050428">
    <property type="entry name" value="TCS_sensor_his_kinase"/>
</dbReference>
<feature type="domain" description="HAMP" evidence="14">
    <location>
        <begin position="205"/>
        <end position="268"/>
    </location>
</feature>
<dbReference type="Proteomes" id="UP000294604">
    <property type="component" value="Unassembled WGS sequence"/>
</dbReference>
<dbReference type="PRINTS" id="PR00344">
    <property type="entry name" value="BCTRLSENSOR"/>
</dbReference>
<keyword evidence="7 12" id="KW-0812">Transmembrane</keyword>
<dbReference type="InterPro" id="IPR003594">
    <property type="entry name" value="HATPase_dom"/>
</dbReference>
<dbReference type="GO" id="GO:0000155">
    <property type="term" value="F:phosphorelay sensor kinase activity"/>
    <property type="evidence" value="ECO:0007669"/>
    <property type="project" value="InterPro"/>
</dbReference>
<dbReference type="CDD" id="cd00082">
    <property type="entry name" value="HisKA"/>
    <property type="match status" value="1"/>
</dbReference>
<accession>A0A4R8SQB8</accession>
<evidence type="ECO:0000256" key="5">
    <source>
        <dbReference type="ARBA" id="ARBA00022553"/>
    </source>
</evidence>
<evidence type="ECO:0000256" key="7">
    <source>
        <dbReference type="ARBA" id="ARBA00022692"/>
    </source>
</evidence>
<dbReference type="InterPro" id="IPR004358">
    <property type="entry name" value="Sig_transdc_His_kin-like_C"/>
</dbReference>
<keyword evidence="5" id="KW-0597">Phosphoprotein</keyword>
<dbReference type="Pfam" id="PF00672">
    <property type="entry name" value="HAMP"/>
    <property type="match status" value="1"/>
</dbReference>
<keyword evidence="9 12" id="KW-1133">Transmembrane helix</keyword>
<organism evidence="15 16">
    <name type="scientific">Mycobacteroides salmoniphilum</name>
    <dbReference type="NCBI Taxonomy" id="404941"/>
    <lineage>
        <taxon>Bacteria</taxon>
        <taxon>Bacillati</taxon>
        <taxon>Actinomycetota</taxon>
        <taxon>Actinomycetes</taxon>
        <taxon>Mycobacteriales</taxon>
        <taxon>Mycobacteriaceae</taxon>
        <taxon>Mycobacteroides</taxon>
    </lineage>
</organism>
<evidence type="ECO:0000313" key="15">
    <source>
        <dbReference type="EMBL" id="TEA01262.1"/>
    </source>
</evidence>
<keyword evidence="8 15" id="KW-0418">Kinase</keyword>
<feature type="transmembrane region" description="Helical" evidence="12">
    <location>
        <begin position="177"/>
        <end position="204"/>
    </location>
</feature>
<evidence type="ECO:0000256" key="8">
    <source>
        <dbReference type="ARBA" id="ARBA00022777"/>
    </source>
</evidence>
<dbReference type="SUPFAM" id="SSF47384">
    <property type="entry name" value="Homodimeric domain of signal transducing histidine kinase"/>
    <property type="match status" value="1"/>
</dbReference>
<dbReference type="FunFam" id="1.10.287.130:FF:000001">
    <property type="entry name" value="Two-component sensor histidine kinase"/>
    <property type="match status" value="1"/>
</dbReference>
<dbReference type="OrthoDB" id="9786919at2"/>
<dbReference type="SMART" id="SM00304">
    <property type="entry name" value="HAMP"/>
    <property type="match status" value="1"/>
</dbReference>
<reference evidence="15 16" key="1">
    <citation type="journal article" date="2019" name="Sci. Rep.">
        <title>Extended insight into the Mycobacterium chelonae-abscessus complex through whole genome sequencing of Mycobacterium salmoniphilum outbreak and Mycobacterium salmoniphilum-like strains.</title>
        <authorList>
            <person name="Behra P.R.K."/>
            <person name="Das S."/>
            <person name="Pettersson B.M.F."/>
            <person name="Shirreff L."/>
            <person name="DuCote T."/>
            <person name="Jacobsson K.G."/>
            <person name="Ennis D.G."/>
            <person name="Kirsebom L.A."/>
        </authorList>
    </citation>
    <scope>NUCLEOTIDE SEQUENCE [LARGE SCALE GENOMIC DNA]</scope>
    <source>
        <strain evidence="15 16">CCUG 60884</strain>
    </source>
</reference>
<protein>
    <recommendedName>
        <fullName evidence="4">histidine kinase</fullName>
        <ecNumber evidence="4">2.7.13.3</ecNumber>
    </recommendedName>
</protein>
<dbReference type="Gene3D" id="1.10.287.130">
    <property type="match status" value="1"/>
</dbReference>
<keyword evidence="11 12" id="KW-0472">Membrane</keyword>
<dbReference type="PANTHER" id="PTHR45436">
    <property type="entry name" value="SENSOR HISTIDINE KINASE YKOH"/>
    <property type="match status" value="1"/>
</dbReference>
<dbReference type="PANTHER" id="PTHR45436:SF5">
    <property type="entry name" value="SENSOR HISTIDINE KINASE TRCS"/>
    <property type="match status" value="1"/>
</dbReference>
<keyword evidence="10" id="KW-0902">Two-component regulatory system</keyword>
<dbReference type="PROSITE" id="PS50885">
    <property type="entry name" value="HAMP"/>
    <property type="match status" value="1"/>
</dbReference>
<dbReference type="SMART" id="SM00388">
    <property type="entry name" value="HisKA"/>
    <property type="match status" value="1"/>
</dbReference>
<dbReference type="EC" id="2.7.13.3" evidence="4"/>
<dbReference type="GO" id="GO:0005509">
    <property type="term" value="F:calcium ion binding"/>
    <property type="evidence" value="ECO:0007669"/>
    <property type="project" value="UniProtKB-ARBA"/>
</dbReference>
<evidence type="ECO:0000259" key="14">
    <source>
        <dbReference type="PROSITE" id="PS50885"/>
    </source>
</evidence>
<evidence type="ECO:0000256" key="6">
    <source>
        <dbReference type="ARBA" id="ARBA00022679"/>
    </source>
</evidence>
<evidence type="ECO:0000256" key="1">
    <source>
        <dbReference type="ARBA" id="ARBA00000085"/>
    </source>
</evidence>
<dbReference type="InterPro" id="IPR003660">
    <property type="entry name" value="HAMP_dom"/>
</dbReference>
<dbReference type="InterPro" id="IPR036097">
    <property type="entry name" value="HisK_dim/P_sf"/>
</dbReference>
<dbReference type="CDD" id="cd06225">
    <property type="entry name" value="HAMP"/>
    <property type="match status" value="1"/>
</dbReference>
<dbReference type="InterPro" id="IPR003661">
    <property type="entry name" value="HisK_dim/P_dom"/>
</dbReference>
<feature type="transmembrane region" description="Helical" evidence="12">
    <location>
        <begin position="21"/>
        <end position="46"/>
    </location>
</feature>
<comment type="catalytic activity">
    <reaction evidence="1">
        <text>ATP + protein L-histidine = ADP + protein N-phospho-L-histidine.</text>
        <dbReference type="EC" id="2.7.13.3"/>
    </reaction>
</comment>